<feature type="site" description="Important for tRNA non-discrimination" evidence="7">
    <location>
        <position position="28"/>
    </location>
</feature>
<name>A0A1F5ZH06_9BACT</name>
<comment type="caution">
    <text evidence="9">The sequence shown here is derived from an EMBL/GenBank/DDBJ whole genome shotgun (WGS) entry which is preliminary data.</text>
</comment>
<dbReference type="PRINTS" id="PR01042">
    <property type="entry name" value="TRNASYNTHASP"/>
</dbReference>
<keyword evidence="4 7" id="KW-0067">ATP-binding</keyword>
<dbReference type="GO" id="GO:0003676">
    <property type="term" value="F:nucleic acid binding"/>
    <property type="evidence" value="ECO:0007669"/>
    <property type="project" value="InterPro"/>
</dbReference>
<keyword evidence="5 7" id="KW-0648">Protein biosynthesis</keyword>
<dbReference type="InterPro" id="IPR006195">
    <property type="entry name" value="aa-tRNA-synth_II"/>
</dbReference>
<feature type="binding site" evidence="7">
    <location>
        <position position="360"/>
    </location>
    <ligand>
        <name>ATP</name>
        <dbReference type="ChEBI" id="CHEBI:30616"/>
    </ligand>
</feature>
<dbReference type="HAMAP" id="MF_00044">
    <property type="entry name" value="Asp_tRNA_synth_type1"/>
    <property type="match status" value="1"/>
</dbReference>
<dbReference type="GO" id="GO:0006422">
    <property type="term" value="P:aspartyl-tRNA aminoacylation"/>
    <property type="evidence" value="ECO:0007669"/>
    <property type="project" value="UniProtKB-UniRule"/>
</dbReference>
<dbReference type="InterPro" id="IPR045864">
    <property type="entry name" value="aa-tRNA-synth_II/BPL/LPL"/>
</dbReference>
<evidence type="ECO:0000256" key="6">
    <source>
        <dbReference type="ARBA" id="ARBA00023146"/>
    </source>
</evidence>
<dbReference type="CDD" id="cd04332">
    <property type="entry name" value="YbaK_like"/>
    <property type="match status" value="1"/>
</dbReference>
<dbReference type="AlphaFoldDB" id="A0A1F5ZH06"/>
<dbReference type="InterPro" id="IPR047089">
    <property type="entry name" value="Asp-tRNA-ligase_1_N"/>
</dbReference>
<dbReference type="InterPro" id="IPR002312">
    <property type="entry name" value="Asp/Asn-tRNA-synth_IIb"/>
</dbReference>
<dbReference type="InterPro" id="IPR007214">
    <property type="entry name" value="YbaK/aa-tRNA-synth-assoc-dom"/>
</dbReference>
<evidence type="ECO:0000256" key="7">
    <source>
        <dbReference type="HAMAP-Rule" id="MF_00044"/>
    </source>
</evidence>
<evidence type="ECO:0000256" key="3">
    <source>
        <dbReference type="ARBA" id="ARBA00022741"/>
    </source>
</evidence>
<feature type="binding site" evidence="7">
    <location>
        <position position="367"/>
    </location>
    <ligand>
        <name>L-aspartate</name>
        <dbReference type="ChEBI" id="CHEBI:29991"/>
    </ligand>
</feature>
<dbReference type="Gene3D" id="3.90.960.10">
    <property type="entry name" value="YbaK/aminoacyl-tRNA synthetase-associated domain"/>
    <property type="match status" value="1"/>
</dbReference>
<feature type="binding site" evidence="7">
    <location>
        <position position="326"/>
    </location>
    <ligand>
        <name>L-aspartate</name>
        <dbReference type="ChEBI" id="CHEBI:29991"/>
    </ligand>
</feature>
<dbReference type="PANTHER" id="PTHR22594:SF5">
    <property type="entry name" value="ASPARTATE--TRNA LIGASE, MITOCHONDRIAL"/>
    <property type="match status" value="1"/>
</dbReference>
<dbReference type="InterPro" id="IPR004115">
    <property type="entry name" value="GAD-like_sf"/>
</dbReference>
<evidence type="ECO:0000256" key="5">
    <source>
        <dbReference type="ARBA" id="ARBA00022917"/>
    </source>
</evidence>
<organism evidence="9 10">
    <name type="scientific">Candidatus Gottesmanbacteria bacterium RBG_13_45_10</name>
    <dbReference type="NCBI Taxonomy" id="1798370"/>
    <lineage>
        <taxon>Bacteria</taxon>
        <taxon>Candidatus Gottesmaniibacteriota</taxon>
    </lineage>
</organism>
<dbReference type="Gene3D" id="3.30.930.10">
    <property type="entry name" value="Bira Bifunctional Protein, Domain 2"/>
    <property type="match status" value="2"/>
</dbReference>
<reference evidence="9 10" key="1">
    <citation type="journal article" date="2016" name="Nat. Commun.">
        <title>Thousands of microbial genomes shed light on interconnected biogeochemical processes in an aquifer system.</title>
        <authorList>
            <person name="Anantharaman K."/>
            <person name="Brown C.T."/>
            <person name="Hug L.A."/>
            <person name="Sharon I."/>
            <person name="Castelle C.J."/>
            <person name="Probst A.J."/>
            <person name="Thomas B.C."/>
            <person name="Singh A."/>
            <person name="Wilkins M.J."/>
            <person name="Karaoz U."/>
            <person name="Brodie E.L."/>
            <person name="Williams K.H."/>
            <person name="Hubbard S.S."/>
            <person name="Banfield J.F."/>
        </authorList>
    </citation>
    <scope>NUCLEOTIDE SEQUENCE [LARGE SCALE GENOMIC DNA]</scope>
</reference>
<dbReference type="GO" id="GO:0002161">
    <property type="term" value="F:aminoacyl-tRNA deacylase activity"/>
    <property type="evidence" value="ECO:0007669"/>
    <property type="project" value="InterPro"/>
</dbReference>
<dbReference type="Gene3D" id="3.30.1360.30">
    <property type="entry name" value="GAD-like domain"/>
    <property type="match status" value="1"/>
</dbReference>
<evidence type="ECO:0000256" key="2">
    <source>
        <dbReference type="ARBA" id="ARBA00022598"/>
    </source>
</evidence>
<evidence type="ECO:0000313" key="10">
    <source>
        <dbReference type="Proteomes" id="UP000177268"/>
    </source>
</evidence>
<feature type="domain" description="Aminoacyl-transfer RNA synthetases class-II family profile" evidence="8">
    <location>
        <begin position="132"/>
        <end position="432"/>
    </location>
</feature>
<gene>
    <name evidence="7" type="primary">aspS</name>
    <name evidence="9" type="ORF">A2Z00_05130</name>
</gene>
<dbReference type="PROSITE" id="PS50862">
    <property type="entry name" value="AA_TRNA_LIGASE_II"/>
    <property type="match status" value="1"/>
</dbReference>
<evidence type="ECO:0000256" key="1">
    <source>
        <dbReference type="ARBA" id="ARBA00006303"/>
    </source>
</evidence>
<accession>A0A1F5ZH06</accession>
<dbReference type="GO" id="GO:0005737">
    <property type="term" value="C:cytoplasm"/>
    <property type="evidence" value="ECO:0007669"/>
    <property type="project" value="UniProtKB-SubCell"/>
</dbReference>
<evidence type="ECO:0000256" key="4">
    <source>
        <dbReference type="ARBA" id="ARBA00022840"/>
    </source>
</evidence>
<comment type="similarity">
    <text evidence="1 7">Belongs to the class-II aminoacyl-tRNA synthetase family. Type 1 subfamily.</text>
</comment>
<keyword evidence="2 7" id="KW-0436">Ligase</keyword>
<dbReference type="SUPFAM" id="SSF50249">
    <property type="entry name" value="Nucleic acid-binding proteins"/>
    <property type="match status" value="1"/>
</dbReference>
<dbReference type="SUPFAM" id="SSF55826">
    <property type="entry name" value="YbaK/ProRS associated domain"/>
    <property type="match status" value="1"/>
</dbReference>
<dbReference type="EC" id="6.1.1.23" evidence="7"/>
<comment type="subunit">
    <text evidence="7">Homodimer.</text>
</comment>
<dbReference type="Pfam" id="PF01336">
    <property type="entry name" value="tRNA_anti-codon"/>
    <property type="match status" value="1"/>
</dbReference>
<dbReference type="Proteomes" id="UP000177268">
    <property type="component" value="Unassembled WGS sequence"/>
</dbReference>
<dbReference type="InterPro" id="IPR004524">
    <property type="entry name" value="Asp-tRNA-ligase_1"/>
</dbReference>
<dbReference type="Gene3D" id="2.40.50.140">
    <property type="entry name" value="Nucleic acid-binding proteins"/>
    <property type="match status" value="1"/>
</dbReference>
<dbReference type="PANTHER" id="PTHR22594">
    <property type="entry name" value="ASPARTYL/LYSYL-TRNA SYNTHETASE"/>
    <property type="match status" value="1"/>
</dbReference>
<dbReference type="Pfam" id="PF00152">
    <property type="entry name" value="tRNA-synt_2"/>
    <property type="match status" value="1"/>
</dbReference>
<feature type="binding site" evidence="7">
    <location>
        <begin position="211"/>
        <end position="213"/>
    </location>
    <ligand>
        <name>ATP</name>
        <dbReference type="ChEBI" id="CHEBI:30616"/>
    </ligand>
</feature>
<evidence type="ECO:0000259" key="8">
    <source>
        <dbReference type="PROSITE" id="PS50862"/>
    </source>
</evidence>
<keyword evidence="6 7" id="KW-0030">Aminoacyl-tRNA synthetase</keyword>
<comment type="subcellular location">
    <subcellularLocation>
        <location evidence="7">Cytoplasm</location>
    </subcellularLocation>
</comment>
<dbReference type="CDD" id="cd00777">
    <property type="entry name" value="AspRS_core"/>
    <property type="match status" value="1"/>
</dbReference>
<evidence type="ECO:0000313" key="9">
    <source>
        <dbReference type="EMBL" id="OGG11583.1"/>
    </source>
</evidence>
<feature type="binding site" evidence="7">
    <location>
        <position position="165"/>
    </location>
    <ligand>
        <name>L-aspartate</name>
        <dbReference type="ChEBI" id="CHEBI:29991"/>
    </ligand>
</feature>
<dbReference type="EMBL" id="MFIZ01000024">
    <property type="protein sequence ID" value="OGG11583.1"/>
    <property type="molecule type" value="Genomic_DNA"/>
</dbReference>
<dbReference type="InterPro" id="IPR036754">
    <property type="entry name" value="YbaK/aa-tRNA-synt-asso_dom_sf"/>
</dbReference>
<comment type="catalytic activity">
    <reaction evidence="7">
        <text>tRNA(Asx) + L-aspartate + ATP = L-aspartyl-tRNA(Asx) + AMP + diphosphate</text>
        <dbReference type="Rhea" id="RHEA:18349"/>
        <dbReference type="Rhea" id="RHEA-COMP:9710"/>
        <dbReference type="Rhea" id="RHEA-COMP:9711"/>
        <dbReference type="ChEBI" id="CHEBI:29991"/>
        <dbReference type="ChEBI" id="CHEBI:30616"/>
        <dbReference type="ChEBI" id="CHEBI:33019"/>
        <dbReference type="ChEBI" id="CHEBI:78442"/>
        <dbReference type="ChEBI" id="CHEBI:78516"/>
        <dbReference type="ChEBI" id="CHEBI:456215"/>
        <dbReference type="EC" id="6.1.1.23"/>
    </reaction>
</comment>
<dbReference type="InterPro" id="IPR047090">
    <property type="entry name" value="AspRS_core"/>
</dbReference>
<comment type="function">
    <text evidence="7">Aspartyl-tRNA synthetase with relaxed tRNA specificity since it is able to aspartylate not only its cognate tRNA(Asp) but also tRNA(Asn). Reaction proceeds in two steps: L-aspartate is first activated by ATP to form Asp-AMP and then transferred to the acceptor end of tRNA(Asp/Asn).</text>
</comment>
<comment type="caution">
    <text evidence="7">Lacks conserved residue(s) required for the propagation of feature annotation.</text>
</comment>
<dbReference type="SUPFAM" id="SSF55681">
    <property type="entry name" value="Class II aaRS and biotin synthetases"/>
    <property type="match status" value="1"/>
</dbReference>
<feature type="binding site" evidence="7">
    <location>
        <position position="211"/>
    </location>
    <ligand>
        <name>L-aspartate</name>
        <dbReference type="ChEBI" id="CHEBI:29991"/>
    </ligand>
</feature>
<keyword evidence="3 7" id="KW-0547">Nucleotide-binding</keyword>
<keyword evidence="7" id="KW-0963">Cytoplasm</keyword>
<feature type="region of interest" description="Aspartate" evidence="7">
    <location>
        <begin position="189"/>
        <end position="192"/>
    </location>
</feature>
<proteinExistence type="inferred from homology"/>
<dbReference type="InterPro" id="IPR004364">
    <property type="entry name" value="Aa-tRNA-synt_II"/>
</dbReference>
<dbReference type="GO" id="GO:0005524">
    <property type="term" value="F:ATP binding"/>
    <property type="evidence" value="ECO:0007669"/>
    <property type="project" value="UniProtKB-UniRule"/>
</dbReference>
<dbReference type="Pfam" id="PF04073">
    <property type="entry name" value="tRNA_edit"/>
    <property type="match status" value="1"/>
</dbReference>
<protein>
    <recommendedName>
        <fullName evidence="7">Aspartate--tRNA(Asp/Asn) ligase</fullName>
        <ecNumber evidence="7">6.1.1.23</ecNumber>
    </recommendedName>
    <alternativeName>
        <fullName evidence="7">Aspartyl-tRNA synthetase</fullName>
        <shortName evidence="7">AspRS</shortName>
    </alternativeName>
    <alternativeName>
        <fullName evidence="7">Non-discriminating aspartyl-tRNA synthetase</fullName>
        <shortName evidence="7">ND-AspRS</shortName>
    </alternativeName>
</protein>
<dbReference type="InterPro" id="IPR004365">
    <property type="entry name" value="NA-bd_OB_tRNA"/>
</dbReference>
<dbReference type="STRING" id="1798370.A2Z00_05130"/>
<dbReference type="InterPro" id="IPR012340">
    <property type="entry name" value="NA-bd_OB-fold"/>
</dbReference>
<feature type="binding site" evidence="7">
    <location>
        <begin position="411"/>
        <end position="414"/>
    </location>
    <ligand>
        <name>ATP</name>
        <dbReference type="ChEBI" id="CHEBI:30616"/>
    </ligand>
</feature>
<dbReference type="CDD" id="cd04317">
    <property type="entry name" value="EcAspRS_like_N"/>
    <property type="match status" value="1"/>
</dbReference>
<sequence length="624" mass="70517">MRTLAIDTVKKVGQDVLLCGWVHSRRDHGKIMFLDLRDRSGLVQMVSLKDYGDVRPEDVVEIVGVVKKRPEAMVNPKIETGTVEVEVRKLTILSKARELPFPIDTDGYEINEEIRTKYRYLDLRRPRMMRNLRLKSRMVAFIRNFLIEREFVEVETPILTKTTPEGARDFIVPSRLQKGKFYALPQSPQQYKQLLMVAGLERYFQIARCFRDEDPRKDRAYGEFTQLDLEMSFVTQEDILQLTEELFTKLSQELFPQKHITQSPWPRIPHAEAIKKYGTDKPDLRKNKNDPDELAFSWTVDFPLFTAQSEEDFYHGSGSAKFAPSHHMFTAPHPDDVKLLDSDPISARGLQHDLVLNGYEAGGGSIRIHDRAVQEKVFDLIGFTQEQKKQFEHMLTAFTYGVPPHGGIAPGIDRFLFTALGEPSIREVMAFPASASGQTSVMDAPSEATDEQLAELGISVVKKSMANGGQAVYEQIVAMLKGNHVPLEAYEHEPVYTSQDAAKIRKTALHTGVKALVMFADEKPIMVAISGDKKVDMKAFKKQFNVRDLRMATPEEVVKVTSVPIGAVPPFGHIFGIPLYMDKALKDSKTVVFNAGLHTKSISMSEPDYEKVVRPIIGDYSQVA</sequence>
<dbReference type="GO" id="GO:0004815">
    <property type="term" value="F:aspartate-tRNA ligase activity"/>
    <property type="evidence" value="ECO:0007669"/>
    <property type="project" value="UniProtKB-UniRule"/>
</dbReference>
<dbReference type="GO" id="GO:0050560">
    <property type="term" value="F:aspartate-tRNA(Asn) ligase activity"/>
    <property type="evidence" value="ECO:0007669"/>
    <property type="project" value="UniProtKB-EC"/>
</dbReference>